<dbReference type="OMA" id="DTIDWAV"/>
<accession>A0A0K3CTR6</accession>
<organism evidence="12 13">
    <name type="scientific">Rhodotorula toruloides</name>
    <name type="common">Yeast</name>
    <name type="synonym">Rhodosporidium toruloides</name>
    <dbReference type="NCBI Taxonomy" id="5286"/>
    <lineage>
        <taxon>Eukaryota</taxon>
        <taxon>Fungi</taxon>
        <taxon>Dikarya</taxon>
        <taxon>Basidiomycota</taxon>
        <taxon>Pucciniomycotina</taxon>
        <taxon>Microbotryomycetes</taxon>
        <taxon>Sporidiobolales</taxon>
        <taxon>Sporidiobolaceae</taxon>
        <taxon>Rhodotorula</taxon>
    </lineage>
</organism>
<keyword evidence="6 10" id="KW-0732">Signal</keyword>
<gene>
    <name evidence="12" type="primary">FGENESH: predicted gene_14.27</name>
    <name evidence="12" type="ORF">BN2166_0064770</name>
</gene>
<evidence type="ECO:0000256" key="10">
    <source>
        <dbReference type="SAM" id="SignalP"/>
    </source>
</evidence>
<protein>
    <recommendedName>
        <fullName evidence="4">mannan endo-1,4-beta-mannosidase</fullName>
        <ecNumber evidence="4">3.2.1.78</ecNumber>
    </recommendedName>
</protein>
<evidence type="ECO:0000256" key="2">
    <source>
        <dbReference type="ARBA" id="ARBA00004613"/>
    </source>
</evidence>
<evidence type="ECO:0000313" key="12">
    <source>
        <dbReference type="EMBL" id="CTR10616.1"/>
    </source>
</evidence>
<evidence type="ECO:0000256" key="6">
    <source>
        <dbReference type="ARBA" id="ARBA00022729"/>
    </source>
</evidence>
<reference evidence="12 13" key="1">
    <citation type="submission" date="2015-07" db="EMBL/GenBank/DDBJ databases">
        <authorList>
            <person name="Cajimat M.N.B."/>
            <person name="Milazzo M.L."/>
            <person name="Fulhorst C.F."/>
        </authorList>
    </citation>
    <scope>NUCLEOTIDE SEQUENCE [LARGE SCALE GENOMIC DNA]</scope>
    <source>
        <strain evidence="12">Single colony</strain>
    </source>
</reference>
<keyword evidence="8" id="KW-0326">Glycosidase</keyword>
<dbReference type="EMBL" id="CWKI01000014">
    <property type="protein sequence ID" value="CTR10616.1"/>
    <property type="molecule type" value="Genomic_DNA"/>
</dbReference>
<keyword evidence="13" id="KW-1185">Reference proteome</keyword>
<dbReference type="PANTHER" id="PTHR31451">
    <property type="match status" value="1"/>
</dbReference>
<proteinExistence type="inferred from homology"/>
<keyword evidence="7 12" id="KW-0378">Hydrolase</keyword>
<evidence type="ECO:0000256" key="9">
    <source>
        <dbReference type="SAM" id="MobiDB-lite"/>
    </source>
</evidence>
<evidence type="ECO:0000259" key="11">
    <source>
        <dbReference type="Pfam" id="PF26410"/>
    </source>
</evidence>
<evidence type="ECO:0000313" key="13">
    <source>
        <dbReference type="Proteomes" id="UP000199069"/>
    </source>
</evidence>
<keyword evidence="5" id="KW-0964">Secreted</keyword>
<comment type="subcellular location">
    <subcellularLocation>
        <location evidence="2">Secreted</location>
    </subcellularLocation>
</comment>
<dbReference type="SUPFAM" id="SSF51445">
    <property type="entry name" value="(Trans)glycosidases"/>
    <property type="match status" value="1"/>
</dbReference>
<dbReference type="GO" id="GO:0016985">
    <property type="term" value="F:mannan endo-1,4-beta-mannosidase activity"/>
    <property type="evidence" value="ECO:0007669"/>
    <property type="project" value="UniProtKB-EC"/>
</dbReference>
<dbReference type="InterPro" id="IPR001547">
    <property type="entry name" value="Glyco_hydro_5"/>
</dbReference>
<dbReference type="Pfam" id="PF26410">
    <property type="entry name" value="GH5_mannosidase"/>
    <property type="match status" value="1"/>
</dbReference>
<dbReference type="InterPro" id="IPR017853">
    <property type="entry name" value="GH"/>
</dbReference>
<evidence type="ECO:0000256" key="8">
    <source>
        <dbReference type="ARBA" id="ARBA00023295"/>
    </source>
</evidence>
<evidence type="ECO:0000256" key="7">
    <source>
        <dbReference type="ARBA" id="ARBA00022801"/>
    </source>
</evidence>
<dbReference type="AlphaFoldDB" id="A0A0K3CTR6"/>
<sequence length="506" mass="55692">MRLTATLLACSALFAQLGHAHDLRDQQARQKRHHDAAAAKIEKRYPPGRETFVPTTTPAYALSTSSATPAATKTSSTSSGSQTTPPPGQYTTGTTRAHVAATTTTPTTCAPPYIATSMITGTGTLPKPTTFVTKVYRSNQLTLNGSPFTIVGPNIFWLCQGQDYGPLGSYTDKSMVREALAIAVAMGANTARLLPFLLTFSLLTCSKQIRALSCGISTGTYNNLNPYNLEPTFNNFNSAAWDIRDYVLYAAREYGLRHGGKYDFLNWRKASLANNGADFYTNRAVMSAYNTYITNFITHVNSYTGVAYYNDPTIIAWETGNELGGYINAEVWPPYSWTKFIVQTIRKYDTKHLIIDGTNGFWNYTTGATSAGLTLSGVDIVTDHSYPRNTGIINKEFSLAKPALKNFLIGEFDWTTTYSSTDLATYLNLIESWKPLVGDLVWGVQSHDPTCCRFISHNDGYSIYWPNGNSAADQANLLLLTQHWYRMTNRTPPVALVGVACPQPVF</sequence>
<feature type="signal peptide" evidence="10">
    <location>
        <begin position="1"/>
        <end position="20"/>
    </location>
</feature>
<dbReference type="EC" id="3.2.1.78" evidence="4"/>
<evidence type="ECO:0000256" key="5">
    <source>
        <dbReference type="ARBA" id="ARBA00022525"/>
    </source>
</evidence>
<dbReference type="Gene3D" id="3.20.20.80">
    <property type="entry name" value="Glycosidases"/>
    <property type="match status" value="1"/>
</dbReference>
<dbReference type="GO" id="GO:0005576">
    <property type="term" value="C:extracellular region"/>
    <property type="evidence" value="ECO:0007669"/>
    <property type="project" value="UniProtKB-SubCell"/>
</dbReference>
<feature type="domain" description="Glycoside hydrolase family 5" evidence="11">
    <location>
        <begin position="270"/>
        <end position="395"/>
    </location>
</feature>
<comment type="similarity">
    <text evidence="3">Belongs to the glycosyl hydrolase 5 (cellulase A) family.</text>
</comment>
<feature type="chain" id="PRO_5005495639" description="mannan endo-1,4-beta-mannosidase" evidence="10">
    <location>
        <begin position="21"/>
        <end position="506"/>
    </location>
</feature>
<evidence type="ECO:0000256" key="3">
    <source>
        <dbReference type="ARBA" id="ARBA00005641"/>
    </source>
</evidence>
<dbReference type="PANTHER" id="PTHR31451:SF39">
    <property type="entry name" value="MANNAN ENDO-1,4-BETA-MANNOSIDASE 1"/>
    <property type="match status" value="1"/>
</dbReference>
<dbReference type="Proteomes" id="UP000199069">
    <property type="component" value="Unassembled WGS sequence"/>
</dbReference>
<name>A0A0K3CTR6_RHOTO</name>
<dbReference type="InterPro" id="IPR045053">
    <property type="entry name" value="MAN-like"/>
</dbReference>
<comment type="catalytic activity">
    <reaction evidence="1">
        <text>Random hydrolysis of (1-&gt;4)-beta-D-mannosidic linkages in mannans, galactomannans and glucomannans.</text>
        <dbReference type="EC" id="3.2.1.78"/>
    </reaction>
</comment>
<evidence type="ECO:0000256" key="1">
    <source>
        <dbReference type="ARBA" id="ARBA00001678"/>
    </source>
</evidence>
<dbReference type="STRING" id="5286.A0A0K3CTR6"/>
<feature type="region of interest" description="Disordered" evidence="9">
    <location>
        <begin position="63"/>
        <end position="94"/>
    </location>
</feature>
<evidence type="ECO:0000256" key="4">
    <source>
        <dbReference type="ARBA" id="ARBA00012706"/>
    </source>
</evidence>